<name>A0A7C8MNF7_9PLEO</name>
<reference evidence="2 3" key="1">
    <citation type="submission" date="2020-01" db="EMBL/GenBank/DDBJ databases">
        <authorList>
            <consortium name="DOE Joint Genome Institute"/>
            <person name="Haridas S."/>
            <person name="Albert R."/>
            <person name="Binder M."/>
            <person name="Bloem J."/>
            <person name="Labutti K."/>
            <person name="Salamov A."/>
            <person name="Andreopoulos B."/>
            <person name="Baker S.E."/>
            <person name="Barry K."/>
            <person name="Bills G."/>
            <person name="Bluhm B.H."/>
            <person name="Cannon C."/>
            <person name="Castanera R."/>
            <person name="Culley D.E."/>
            <person name="Daum C."/>
            <person name="Ezra D."/>
            <person name="Gonzalez J.B."/>
            <person name="Henrissat B."/>
            <person name="Kuo A."/>
            <person name="Liang C."/>
            <person name="Lipzen A."/>
            <person name="Lutzoni F."/>
            <person name="Magnuson J."/>
            <person name="Mondo S."/>
            <person name="Nolan M."/>
            <person name="Ohm R."/>
            <person name="Pangilinan J."/>
            <person name="Park H.-J.H."/>
            <person name="Ramirez L."/>
            <person name="Alfaro M."/>
            <person name="Sun H."/>
            <person name="Tritt A."/>
            <person name="Yoshinaga Y."/>
            <person name="Zwiers L.-H.L."/>
            <person name="Turgeon B.G."/>
            <person name="Goodwin S.B."/>
            <person name="Spatafora J.W."/>
            <person name="Crous P.W."/>
            <person name="Grigoriev I.V."/>
        </authorList>
    </citation>
    <scope>NUCLEOTIDE SEQUENCE [LARGE SCALE GENOMIC DNA]</scope>
    <source>
        <strain evidence="2 3">CBS 611.86</strain>
    </source>
</reference>
<evidence type="ECO:0000256" key="1">
    <source>
        <dbReference type="SAM" id="MobiDB-lite"/>
    </source>
</evidence>
<feature type="region of interest" description="Disordered" evidence="1">
    <location>
        <begin position="142"/>
        <end position="169"/>
    </location>
</feature>
<organism evidence="2 3">
    <name type="scientific">Massariosphaeria phaeospora</name>
    <dbReference type="NCBI Taxonomy" id="100035"/>
    <lineage>
        <taxon>Eukaryota</taxon>
        <taxon>Fungi</taxon>
        <taxon>Dikarya</taxon>
        <taxon>Ascomycota</taxon>
        <taxon>Pezizomycotina</taxon>
        <taxon>Dothideomycetes</taxon>
        <taxon>Pleosporomycetidae</taxon>
        <taxon>Pleosporales</taxon>
        <taxon>Pleosporales incertae sedis</taxon>
        <taxon>Massariosphaeria</taxon>
    </lineage>
</organism>
<dbReference type="AlphaFoldDB" id="A0A7C8MNF7"/>
<keyword evidence="3" id="KW-1185">Reference proteome</keyword>
<evidence type="ECO:0000313" key="2">
    <source>
        <dbReference type="EMBL" id="KAF2871145.1"/>
    </source>
</evidence>
<gene>
    <name evidence="2" type="ORF">BDV95DRAFT_55343</name>
</gene>
<dbReference type="EMBL" id="JAADJZ010000012">
    <property type="protein sequence ID" value="KAF2871145.1"/>
    <property type="molecule type" value="Genomic_DNA"/>
</dbReference>
<dbReference type="Proteomes" id="UP000481861">
    <property type="component" value="Unassembled WGS sequence"/>
</dbReference>
<protein>
    <submittedName>
        <fullName evidence="2">Uncharacterized protein</fullName>
    </submittedName>
</protein>
<sequence length="233" mass="25336">MDSSAVARRRGQVSGAPSSHLSRPHFFTRANTQPTQLALPDLPTYHYLNASASPRAPEFAHRSSLVPSCSPLPPGLLHRLLVVQRTPLPSSHLTRAAASIVHPTPSAGRVLLREGVRPEKRAPGSSVFDPSLRPANCGCPPASPRCTSTPDYTTRRRQIPPPAPRPPYAYRRDTLLHALGRSFSGTRPLKGQACRASLPRHHARLDAPPAPALGMNFKNDISKWPAGQEHVNR</sequence>
<comment type="caution">
    <text evidence="2">The sequence shown here is derived from an EMBL/GenBank/DDBJ whole genome shotgun (WGS) entry which is preliminary data.</text>
</comment>
<accession>A0A7C8MNF7</accession>
<evidence type="ECO:0000313" key="3">
    <source>
        <dbReference type="Proteomes" id="UP000481861"/>
    </source>
</evidence>
<proteinExistence type="predicted"/>
<feature type="region of interest" description="Disordered" evidence="1">
    <location>
        <begin position="1"/>
        <end position="32"/>
    </location>
</feature>